<dbReference type="InterPro" id="IPR007168">
    <property type="entry name" value="Phageshock_PspC_N"/>
</dbReference>
<evidence type="ECO:0000313" key="9">
    <source>
        <dbReference type="Proteomes" id="UP000037558"/>
    </source>
</evidence>
<evidence type="ECO:0000259" key="7">
    <source>
        <dbReference type="Pfam" id="PF04024"/>
    </source>
</evidence>
<comment type="caution">
    <text evidence="8">The sequence shown here is derived from an EMBL/GenBank/DDBJ whole genome shotgun (WGS) entry which is preliminary data.</text>
</comment>
<evidence type="ECO:0000313" key="8">
    <source>
        <dbReference type="EMBL" id="KOO37162.1"/>
    </source>
</evidence>
<protein>
    <recommendedName>
        <fullName evidence="7">Phage shock protein PspC N-terminal domain-containing protein</fullName>
    </recommendedName>
</protein>
<accession>A0A0M0KF07</accession>
<keyword evidence="4 6" id="KW-1133">Transmembrane helix</keyword>
<evidence type="ECO:0000256" key="4">
    <source>
        <dbReference type="ARBA" id="ARBA00022989"/>
    </source>
</evidence>
<evidence type="ECO:0000256" key="1">
    <source>
        <dbReference type="ARBA" id="ARBA00004162"/>
    </source>
</evidence>
<keyword evidence="5 6" id="KW-0472">Membrane</keyword>
<organism evidence="8 9">
    <name type="scientific">Priestia koreensis</name>
    <dbReference type="NCBI Taxonomy" id="284581"/>
    <lineage>
        <taxon>Bacteria</taxon>
        <taxon>Bacillati</taxon>
        <taxon>Bacillota</taxon>
        <taxon>Bacilli</taxon>
        <taxon>Bacillales</taxon>
        <taxon>Bacillaceae</taxon>
        <taxon>Priestia</taxon>
    </lineage>
</organism>
<evidence type="ECO:0000256" key="6">
    <source>
        <dbReference type="SAM" id="Phobius"/>
    </source>
</evidence>
<dbReference type="InterPro" id="IPR052027">
    <property type="entry name" value="PspC"/>
</dbReference>
<evidence type="ECO:0000256" key="2">
    <source>
        <dbReference type="ARBA" id="ARBA00022475"/>
    </source>
</evidence>
<keyword evidence="9" id="KW-1185">Reference proteome</keyword>
<proteinExistence type="predicted"/>
<name>A0A0M0KF07_9BACI</name>
<keyword evidence="3 6" id="KW-0812">Transmembrane</keyword>
<evidence type="ECO:0000256" key="3">
    <source>
        <dbReference type="ARBA" id="ARBA00022692"/>
    </source>
</evidence>
<dbReference type="Pfam" id="PF04024">
    <property type="entry name" value="PspC"/>
    <property type="match status" value="1"/>
</dbReference>
<dbReference type="PANTHER" id="PTHR33885:SF3">
    <property type="entry name" value="PHAGE SHOCK PROTEIN C"/>
    <property type="match status" value="1"/>
</dbReference>
<dbReference type="EMBL" id="LILC01000037">
    <property type="protein sequence ID" value="KOO37162.1"/>
    <property type="molecule type" value="Genomic_DNA"/>
</dbReference>
<keyword evidence="2" id="KW-1003">Cell membrane</keyword>
<feature type="domain" description="Phage shock protein PspC N-terminal" evidence="7">
    <location>
        <begin position="2"/>
        <end position="60"/>
    </location>
</feature>
<dbReference type="AlphaFoldDB" id="A0A0M0KF07"/>
<dbReference type="PANTHER" id="PTHR33885">
    <property type="entry name" value="PHAGE SHOCK PROTEIN C"/>
    <property type="match status" value="1"/>
</dbReference>
<dbReference type="STRING" id="284581.AMD01_22005"/>
<dbReference type="GO" id="GO:0005886">
    <property type="term" value="C:plasma membrane"/>
    <property type="evidence" value="ECO:0007669"/>
    <property type="project" value="UniProtKB-SubCell"/>
</dbReference>
<dbReference type="RefSeq" id="WP_053403591.1">
    <property type="nucleotide sequence ID" value="NZ_CP061868.1"/>
</dbReference>
<comment type="subcellular location">
    <subcellularLocation>
        <location evidence="1">Cell membrane</location>
        <topology evidence="1">Single-pass membrane protein</topology>
    </subcellularLocation>
</comment>
<reference evidence="9" key="1">
    <citation type="submission" date="2015-08" db="EMBL/GenBank/DDBJ databases">
        <title>Fjat-14210 dsm16467.</title>
        <authorList>
            <person name="Liu B."/>
            <person name="Wang J."/>
            <person name="Zhu Y."/>
            <person name="Liu G."/>
            <person name="Chen Q."/>
            <person name="Chen Z."/>
            <person name="Lan J."/>
            <person name="Che J."/>
            <person name="Ge C."/>
            <person name="Shi H."/>
            <person name="Pan Z."/>
            <person name="Liu X."/>
        </authorList>
    </citation>
    <scope>NUCLEOTIDE SEQUENCE [LARGE SCALE GENOMIC DNA]</scope>
    <source>
        <strain evidence="9">DSM 16467</strain>
    </source>
</reference>
<evidence type="ECO:0000256" key="5">
    <source>
        <dbReference type="ARBA" id="ARBA00023136"/>
    </source>
</evidence>
<dbReference type="PATRIC" id="fig|284581.3.peg.3250"/>
<gene>
    <name evidence="8" type="ORF">AMD01_22005</name>
</gene>
<dbReference type="OrthoDB" id="9815286at2"/>
<dbReference type="Proteomes" id="UP000037558">
    <property type="component" value="Unassembled WGS sequence"/>
</dbReference>
<feature type="transmembrane region" description="Helical" evidence="6">
    <location>
        <begin position="33"/>
        <end position="56"/>
    </location>
</feature>
<sequence>MRKLYRSQTDRKLAGVLGGIAEYTGIDSSLLRILFVLGILFSVGSLPLIYLVWIFVVPNEEVK</sequence>